<accession>A0A0M0LAB6</accession>
<dbReference type="NCBIfam" id="NF002845">
    <property type="entry name" value="PRK03094.1"/>
    <property type="match status" value="1"/>
</dbReference>
<dbReference type="Proteomes" id="UP000036867">
    <property type="component" value="Unassembled WGS sequence"/>
</dbReference>
<dbReference type="RefSeq" id="WP_053418863.1">
    <property type="nucleotide sequence ID" value="NZ_CP063302.1"/>
</dbReference>
<comment type="similarity">
    <text evidence="1">Belongs to the UPF0180 family.</text>
</comment>
<dbReference type="AlphaFoldDB" id="A0A0M0LAB6"/>
<dbReference type="HAMAP" id="MF_00506">
    <property type="entry name" value="UPF0180"/>
    <property type="match status" value="1"/>
</dbReference>
<name>A0A0M0LAB6_9BACL</name>
<sequence>MSIIGVEQSLTNVSEALLAKGYEIVELKHESDATGVDCCVITGLDNNALGIHDTSIQGSIIEAAGLSADEVCRKVEEKLNLH</sequence>
<evidence type="ECO:0000313" key="2">
    <source>
        <dbReference type="EMBL" id="KOO47989.1"/>
    </source>
</evidence>
<comment type="caution">
    <text evidence="2">The sequence shown here is derived from an EMBL/GenBank/DDBJ whole genome shotgun (WGS) entry which is preliminary data.</text>
</comment>
<protein>
    <recommendedName>
        <fullName evidence="1">UPF0180 protein AMD00_20525</fullName>
    </recommendedName>
</protein>
<reference evidence="3" key="1">
    <citation type="submission" date="2015-08" db="EMBL/GenBank/DDBJ databases">
        <title>Fjat-10028 dsm 16317.</title>
        <authorList>
            <person name="Liu B."/>
            <person name="Wang J."/>
            <person name="Zhu Y."/>
            <person name="Liu G."/>
            <person name="Chen Q."/>
            <person name="Chen Z."/>
            <person name="Lan J."/>
            <person name="Che J."/>
            <person name="Ge C."/>
            <person name="Shi H."/>
            <person name="Pan Z."/>
            <person name="Liu X."/>
        </authorList>
    </citation>
    <scope>NUCLEOTIDE SEQUENCE [LARGE SCALE GENOMIC DNA]</scope>
    <source>
        <strain evidence="3">DSM 16317</strain>
    </source>
</reference>
<dbReference type="GeneID" id="301138487"/>
<evidence type="ECO:0000313" key="3">
    <source>
        <dbReference type="Proteomes" id="UP000036867"/>
    </source>
</evidence>
<proteinExistence type="inferred from homology"/>
<organism evidence="2 3">
    <name type="scientific">Viridibacillus arvi</name>
    <dbReference type="NCBI Taxonomy" id="263475"/>
    <lineage>
        <taxon>Bacteria</taxon>
        <taxon>Bacillati</taxon>
        <taxon>Bacillota</taxon>
        <taxon>Bacilli</taxon>
        <taxon>Bacillales</taxon>
        <taxon>Caryophanaceae</taxon>
        <taxon>Viridibacillus</taxon>
    </lineage>
</organism>
<keyword evidence="3" id="KW-1185">Reference proteome</keyword>
<dbReference type="OrthoDB" id="1708042at2"/>
<dbReference type="Pfam" id="PF03698">
    <property type="entry name" value="UPF0180"/>
    <property type="match status" value="1"/>
</dbReference>
<dbReference type="InterPro" id="IPR005370">
    <property type="entry name" value="UPF0180"/>
</dbReference>
<dbReference type="EMBL" id="LILB01000008">
    <property type="protein sequence ID" value="KOO47989.1"/>
    <property type="molecule type" value="Genomic_DNA"/>
</dbReference>
<evidence type="ECO:0000256" key="1">
    <source>
        <dbReference type="HAMAP-Rule" id="MF_00506"/>
    </source>
</evidence>
<gene>
    <name evidence="2" type="ORF">AMD00_20525</name>
</gene>
<dbReference type="STRING" id="263475.AMD00_20525"/>